<dbReference type="AlphaFoldDB" id="K1QLB8"/>
<sequence>MCLLLTATKEKKALSKMSDFHQPETTVSSTVAPLQGGGIVQQSHSAAANKTDVAASTSTAISVPGGSGSRSTAAAASGGNVVALETITTEKATGGAISVKDDPRSKLMYYLLCISGVFGEFYSICKGIVKADSTTEIDCLLEADKFNLLTVKQCDKVLILCDVLRPNLFIDKCIFQNTQKCGKSLNKFYKIEETEKSLAIQNEVVLRGVKRQVSYIMYYKQSYFEEYYFEPMRLLEHRLRAIRKGKHL</sequence>
<protein>
    <submittedName>
        <fullName evidence="1">Uncharacterized protein</fullName>
    </submittedName>
</protein>
<dbReference type="HOGENOM" id="CLU_1009183_0_0_1"/>
<gene>
    <name evidence="1" type="ORF">CGI_10002194</name>
</gene>
<dbReference type="EMBL" id="JH818871">
    <property type="protein sequence ID" value="EKC22481.1"/>
    <property type="molecule type" value="Genomic_DNA"/>
</dbReference>
<dbReference type="InParanoid" id="K1QLB8"/>
<name>K1QLB8_MAGGI</name>
<accession>K1QLB8</accession>
<evidence type="ECO:0000313" key="1">
    <source>
        <dbReference type="EMBL" id="EKC22481.1"/>
    </source>
</evidence>
<reference evidence="1" key="1">
    <citation type="journal article" date="2012" name="Nature">
        <title>The oyster genome reveals stress adaptation and complexity of shell formation.</title>
        <authorList>
            <person name="Zhang G."/>
            <person name="Fang X."/>
            <person name="Guo X."/>
            <person name="Li L."/>
            <person name="Luo R."/>
            <person name="Xu F."/>
            <person name="Yang P."/>
            <person name="Zhang L."/>
            <person name="Wang X."/>
            <person name="Qi H."/>
            <person name="Xiong Z."/>
            <person name="Que H."/>
            <person name="Xie Y."/>
            <person name="Holland P.W."/>
            <person name="Paps J."/>
            <person name="Zhu Y."/>
            <person name="Wu F."/>
            <person name="Chen Y."/>
            <person name="Wang J."/>
            <person name="Peng C."/>
            <person name="Meng J."/>
            <person name="Yang L."/>
            <person name="Liu J."/>
            <person name="Wen B."/>
            <person name="Zhang N."/>
            <person name="Huang Z."/>
            <person name="Zhu Q."/>
            <person name="Feng Y."/>
            <person name="Mount A."/>
            <person name="Hedgecock D."/>
            <person name="Xu Z."/>
            <person name="Liu Y."/>
            <person name="Domazet-Loso T."/>
            <person name="Du Y."/>
            <person name="Sun X."/>
            <person name="Zhang S."/>
            <person name="Liu B."/>
            <person name="Cheng P."/>
            <person name="Jiang X."/>
            <person name="Li J."/>
            <person name="Fan D."/>
            <person name="Wang W."/>
            <person name="Fu W."/>
            <person name="Wang T."/>
            <person name="Wang B."/>
            <person name="Zhang J."/>
            <person name="Peng Z."/>
            <person name="Li Y."/>
            <person name="Li N."/>
            <person name="Wang J."/>
            <person name="Chen M."/>
            <person name="He Y."/>
            <person name="Tan F."/>
            <person name="Song X."/>
            <person name="Zheng Q."/>
            <person name="Huang R."/>
            <person name="Yang H."/>
            <person name="Du X."/>
            <person name="Chen L."/>
            <person name="Yang M."/>
            <person name="Gaffney P.M."/>
            <person name="Wang S."/>
            <person name="Luo L."/>
            <person name="She Z."/>
            <person name="Ming Y."/>
            <person name="Huang W."/>
            <person name="Zhang S."/>
            <person name="Huang B."/>
            <person name="Zhang Y."/>
            <person name="Qu T."/>
            <person name="Ni P."/>
            <person name="Miao G."/>
            <person name="Wang J."/>
            <person name="Wang Q."/>
            <person name="Steinberg C.E."/>
            <person name="Wang H."/>
            <person name="Li N."/>
            <person name="Qian L."/>
            <person name="Zhang G."/>
            <person name="Li Y."/>
            <person name="Yang H."/>
            <person name="Liu X."/>
            <person name="Wang J."/>
            <person name="Yin Y."/>
            <person name="Wang J."/>
        </authorList>
    </citation>
    <scope>NUCLEOTIDE SEQUENCE [LARGE SCALE GENOMIC DNA]</scope>
    <source>
        <strain evidence="1">05x7-T-G4-1.051#20</strain>
    </source>
</reference>
<proteinExistence type="predicted"/>
<organism evidence="1">
    <name type="scientific">Magallana gigas</name>
    <name type="common">Pacific oyster</name>
    <name type="synonym">Crassostrea gigas</name>
    <dbReference type="NCBI Taxonomy" id="29159"/>
    <lineage>
        <taxon>Eukaryota</taxon>
        <taxon>Metazoa</taxon>
        <taxon>Spiralia</taxon>
        <taxon>Lophotrochozoa</taxon>
        <taxon>Mollusca</taxon>
        <taxon>Bivalvia</taxon>
        <taxon>Autobranchia</taxon>
        <taxon>Pteriomorphia</taxon>
        <taxon>Ostreida</taxon>
        <taxon>Ostreoidea</taxon>
        <taxon>Ostreidae</taxon>
        <taxon>Magallana</taxon>
    </lineage>
</organism>